<dbReference type="OrthoDB" id="4424523at2759"/>
<dbReference type="STRING" id="767769.A0A1L9U8F5"/>
<reference evidence="2" key="1">
    <citation type="journal article" date="2017" name="Genome Biol.">
        <title>Comparative genomics reveals high biological diversity and specific adaptations in the industrially and medically important fungal genus Aspergillus.</title>
        <authorList>
            <person name="de Vries R.P."/>
            <person name="Riley R."/>
            <person name="Wiebenga A."/>
            <person name="Aguilar-Osorio G."/>
            <person name="Amillis S."/>
            <person name="Uchima C.A."/>
            <person name="Anderluh G."/>
            <person name="Asadollahi M."/>
            <person name="Askin M."/>
            <person name="Barry K."/>
            <person name="Battaglia E."/>
            <person name="Bayram O."/>
            <person name="Benocci T."/>
            <person name="Braus-Stromeyer S.A."/>
            <person name="Caldana C."/>
            <person name="Canovas D."/>
            <person name="Cerqueira G.C."/>
            <person name="Chen F."/>
            <person name="Chen W."/>
            <person name="Choi C."/>
            <person name="Clum A."/>
            <person name="Dos Santos R.A."/>
            <person name="Damasio A.R."/>
            <person name="Diallinas G."/>
            <person name="Emri T."/>
            <person name="Fekete E."/>
            <person name="Flipphi M."/>
            <person name="Freyberg S."/>
            <person name="Gallo A."/>
            <person name="Gournas C."/>
            <person name="Habgood R."/>
            <person name="Hainaut M."/>
            <person name="Harispe M.L."/>
            <person name="Henrissat B."/>
            <person name="Hilden K.S."/>
            <person name="Hope R."/>
            <person name="Hossain A."/>
            <person name="Karabika E."/>
            <person name="Karaffa L."/>
            <person name="Karanyi Z."/>
            <person name="Krasevec N."/>
            <person name="Kuo A."/>
            <person name="Kusch H."/>
            <person name="LaButti K."/>
            <person name="Lagendijk E.L."/>
            <person name="Lapidus A."/>
            <person name="Levasseur A."/>
            <person name="Lindquist E."/>
            <person name="Lipzen A."/>
            <person name="Logrieco A.F."/>
            <person name="MacCabe A."/>
            <person name="Maekelae M.R."/>
            <person name="Malavazi I."/>
            <person name="Melin P."/>
            <person name="Meyer V."/>
            <person name="Mielnichuk N."/>
            <person name="Miskei M."/>
            <person name="Molnar A.P."/>
            <person name="Mule G."/>
            <person name="Ngan C.Y."/>
            <person name="Orejas M."/>
            <person name="Orosz E."/>
            <person name="Ouedraogo J.P."/>
            <person name="Overkamp K.M."/>
            <person name="Park H.-S."/>
            <person name="Perrone G."/>
            <person name="Piumi F."/>
            <person name="Punt P.J."/>
            <person name="Ram A.F."/>
            <person name="Ramon A."/>
            <person name="Rauscher S."/>
            <person name="Record E."/>
            <person name="Riano-Pachon D.M."/>
            <person name="Robert V."/>
            <person name="Roehrig J."/>
            <person name="Ruller R."/>
            <person name="Salamov A."/>
            <person name="Salih N.S."/>
            <person name="Samson R.A."/>
            <person name="Sandor E."/>
            <person name="Sanguinetti M."/>
            <person name="Schuetze T."/>
            <person name="Sepcic K."/>
            <person name="Shelest E."/>
            <person name="Sherlock G."/>
            <person name="Sophianopoulou V."/>
            <person name="Squina F.M."/>
            <person name="Sun H."/>
            <person name="Susca A."/>
            <person name="Todd R.B."/>
            <person name="Tsang A."/>
            <person name="Unkles S.E."/>
            <person name="van de Wiele N."/>
            <person name="van Rossen-Uffink D."/>
            <person name="Oliveira J.V."/>
            <person name="Vesth T.C."/>
            <person name="Visser J."/>
            <person name="Yu J.-H."/>
            <person name="Zhou M."/>
            <person name="Andersen M.R."/>
            <person name="Archer D.B."/>
            <person name="Baker S.E."/>
            <person name="Benoit I."/>
            <person name="Brakhage A.A."/>
            <person name="Braus G.H."/>
            <person name="Fischer R."/>
            <person name="Frisvad J.C."/>
            <person name="Goldman G.H."/>
            <person name="Houbraken J."/>
            <person name="Oakley B."/>
            <person name="Pocsi I."/>
            <person name="Scazzocchio C."/>
            <person name="Seiboth B."/>
            <person name="vanKuyk P.A."/>
            <person name="Wortman J."/>
            <person name="Dyer P.S."/>
            <person name="Grigoriev I.V."/>
        </authorList>
    </citation>
    <scope>NUCLEOTIDE SEQUENCE [LARGE SCALE GENOMIC DNA]</scope>
    <source>
        <strain evidence="2">CBS 101740 / IMI 381727 / IBT 21946</strain>
    </source>
</reference>
<evidence type="ECO:0000313" key="1">
    <source>
        <dbReference type="EMBL" id="OJJ67970.1"/>
    </source>
</evidence>
<name>A0A1L9U8F5_ASPBC</name>
<dbReference type="VEuPathDB" id="FungiDB:ASPBRDRAFT_47492"/>
<dbReference type="GeneID" id="93578353"/>
<keyword evidence="2" id="KW-1185">Reference proteome</keyword>
<dbReference type="EMBL" id="KV878692">
    <property type="protein sequence ID" value="OJJ67970.1"/>
    <property type="molecule type" value="Genomic_DNA"/>
</dbReference>
<dbReference type="RefSeq" id="XP_067475219.1">
    <property type="nucleotide sequence ID" value="XM_067625865.1"/>
</dbReference>
<organism evidence="1 2">
    <name type="scientific">Aspergillus brasiliensis (strain CBS 101740 / IMI 381727 / IBT 21946)</name>
    <dbReference type="NCBI Taxonomy" id="767769"/>
    <lineage>
        <taxon>Eukaryota</taxon>
        <taxon>Fungi</taxon>
        <taxon>Dikarya</taxon>
        <taxon>Ascomycota</taxon>
        <taxon>Pezizomycotina</taxon>
        <taxon>Eurotiomycetes</taxon>
        <taxon>Eurotiomycetidae</taxon>
        <taxon>Eurotiales</taxon>
        <taxon>Aspergillaceae</taxon>
        <taxon>Aspergillus</taxon>
        <taxon>Aspergillus subgen. Circumdati</taxon>
    </lineage>
</organism>
<dbReference type="OMA" id="CPVIQPD"/>
<protein>
    <submittedName>
        <fullName evidence="1">Uncharacterized protein</fullName>
    </submittedName>
</protein>
<gene>
    <name evidence="1" type="ORF">ASPBRDRAFT_47492</name>
</gene>
<dbReference type="AlphaFoldDB" id="A0A1L9U8F5"/>
<evidence type="ECO:0000313" key="2">
    <source>
        <dbReference type="Proteomes" id="UP000184499"/>
    </source>
</evidence>
<proteinExistence type="predicted"/>
<accession>A0A1L9U8F5</accession>
<sequence length="283" mass="33450">MSVQMNQFSIPTQPPANFPVFTPDLLSNWSDTWRGYPYIAETIKARPYWGLPIFRLSYDDDELWESYIKTLYMATEERLRSVEYEYLFPSFFCPLFSDSSLHNASHDTIREKFKQWAVDSRDPRGKLILSDDGFSSTQESACLVVDDYCLKRFTELRQDETKSDDAAPIVVLTREWDVEMYRGWHRAEYTDGVTHRLIAEEHNAEVEDPEDRYYPNDEDYILFDEVDGYRVPVLGWMYAEIGSLASLYQDLSTQGHGQEAWYRAYARPPRIYPDQNDDYWKLF</sequence>
<dbReference type="Proteomes" id="UP000184499">
    <property type="component" value="Unassembled WGS sequence"/>
</dbReference>